<name>A0A1I8GME7_9PLAT</name>
<dbReference type="AlphaFoldDB" id="A0A1I8GME7"/>
<comment type="similarity">
    <text evidence="1">Belongs to the mab-21 family.</text>
</comment>
<organism evidence="2 3">
    <name type="scientific">Macrostomum lignano</name>
    <dbReference type="NCBI Taxonomy" id="282301"/>
    <lineage>
        <taxon>Eukaryota</taxon>
        <taxon>Metazoa</taxon>
        <taxon>Spiralia</taxon>
        <taxon>Lophotrochozoa</taxon>
        <taxon>Platyhelminthes</taxon>
        <taxon>Rhabditophora</taxon>
        <taxon>Macrostomorpha</taxon>
        <taxon>Macrostomida</taxon>
        <taxon>Macrostomidae</taxon>
        <taxon>Macrostomum</taxon>
    </lineage>
</organism>
<evidence type="ECO:0000313" key="2">
    <source>
        <dbReference type="Proteomes" id="UP000095280"/>
    </source>
</evidence>
<dbReference type="PANTHER" id="PTHR10656:SF42">
    <property type="entry name" value="CYCLIC GMP-AMP SYNTHASE-LIKE PROTEIN-RELATED"/>
    <property type="match status" value="1"/>
</dbReference>
<evidence type="ECO:0000313" key="3">
    <source>
        <dbReference type="WBParaSite" id="maker-uti_cns_0002339-snap-gene-0.22-mRNA-1"/>
    </source>
</evidence>
<dbReference type="PANTHER" id="PTHR10656">
    <property type="entry name" value="CELL FATE DETERMINING PROTEIN MAB21-RELATED"/>
    <property type="match status" value="1"/>
</dbReference>
<protein>
    <submittedName>
        <fullName evidence="3">Mab-21 domain-containing protein</fullName>
    </submittedName>
</protein>
<accession>A0A1I8GME7</accession>
<dbReference type="Proteomes" id="UP000095280">
    <property type="component" value="Unplaced"/>
</dbReference>
<keyword evidence="2" id="KW-1185">Reference proteome</keyword>
<dbReference type="WBParaSite" id="maker-uti_cns_0002339-snap-gene-0.22-mRNA-1">
    <property type="protein sequence ID" value="maker-uti_cns_0002339-snap-gene-0.22-mRNA-1"/>
    <property type="gene ID" value="maker-uti_cns_0002339-snap-gene-0.22"/>
</dbReference>
<dbReference type="Gene3D" id="1.10.1410.40">
    <property type="match status" value="1"/>
</dbReference>
<sequence length="279" mass="31450">MVAAGFVRSRSLVQTSLARIMEQTVAEATFSWRSLRYFIVGSLADGWGNSLVSLSGGTDSDSDIDATQLYSRDFVYHIRDYCQCDCSEAERLEYRDGHLISSGASASPAQMEMGSSVRPALDLVNAYKCCCYPKIALLQPGYETNIPETTLQSLRNEMKTSICHVVCAAAPGQEGRQLRVSTTFLERCLMRSLNSEQGQLFVILKYIVKKVLAKRARGLKTYNAKTLLFRMLDETPIHDWRPDRLVHLVDRAIRRLIADLEDARLTEHQSGWHFFLPDA</sequence>
<proteinExistence type="inferred from homology"/>
<reference evidence="3" key="1">
    <citation type="submission" date="2016-11" db="UniProtKB">
        <authorList>
            <consortium name="WormBaseParasite"/>
        </authorList>
    </citation>
    <scope>IDENTIFICATION</scope>
</reference>
<evidence type="ECO:0000256" key="1">
    <source>
        <dbReference type="ARBA" id="ARBA00008307"/>
    </source>
</evidence>